<name>A0ABR2JWG0_9EUKA</name>
<dbReference type="Pfam" id="PF00069">
    <property type="entry name" value="Pkinase"/>
    <property type="match status" value="1"/>
</dbReference>
<dbReference type="SUPFAM" id="SSF56112">
    <property type="entry name" value="Protein kinase-like (PK-like)"/>
    <property type="match status" value="1"/>
</dbReference>
<dbReference type="InterPro" id="IPR011009">
    <property type="entry name" value="Kinase-like_dom_sf"/>
</dbReference>
<dbReference type="InterPro" id="IPR006597">
    <property type="entry name" value="Sel1-like"/>
</dbReference>
<dbReference type="Gene3D" id="1.10.510.10">
    <property type="entry name" value="Transferase(Phosphotransferase) domain 1"/>
    <property type="match status" value="1"/>
</dbReference>
<gene>
    <name evidence="3" type="ORF">M9Y10_045744</name>
</gene>
<evidence type="ECO:0000313" key="4">
    <source>
        <dbReference type="Proteomes" id="UP001470230"/>
    </source>
</evidence>
<evidence type="ECO:0000256" key="1">
    <source>
        <dbReference type="SAM" id="MobiDB-lite"/>
    </source>
</evidence>
<feature type="compositionally biased region" description="Basic residues" evidence="1">
    <location>
        <begin position="491"/>
        <end position="503"/>
    </location>
</feature>
<evidence type="ECO:0000259" key="2">
    <source>
        <dbReference type="PROSITE" id="PS50011"/>
    </source>
</evidence>
<feature type="region of interest" description="Disordered" evidence="1">
    <location>
        <begin position="302"/>
        <end position="329"/>
    </location>
</feature>
<evidence type="ECO:0000313" key="3">
    <source>
        <dbReference type="EMBL" id="KAK8883096.1"/>
    </source>
</evidence>
<feature type="compositionally biased region" description="Polar residues" evidence="1">
    <location>
        <begin position="538"/>
        <end position="547"/>
    </location>
</feature>
<feature type="compositionally biased region" description="Low complexity" evidence="1">
    <location>
        <begin position="508"/>
        <end position="520"/>
    </location>
</feature>
<accession>A0ABR2JWG0</accession>
<feature type="domain" description="Protein kinase" evidence="2">
    <location>
        <begin position="10"/>
        <end position="279"/>
    </location>
</feature>
<dbReference type="InterPro" id="IPR011990">
    <property type="entry name" value="TPR-like_helical_dom_sf"/>
</dbReference>
<dbReference type="EMBL" id="JAPFFF010000009">
    <property type="protein sequence ID" value="KAK8883096.1"/>
    <property type="molecule type" value="Genomic_DNA"/>
</dbReference>
<comment type="caution">
    <text evidence="3">The sequence shown here is derived from an EMBL/GenBank/DDBJ whole genome shotgun (WGS) entry which is preliminary data.</text>
</comment>
<feature type="compositionally biased region" description="Polar residues" evidence="1">
    <location>
        <begin position="316"/>
        <end position="329"/>
    </location>
</feature>
<dbReference type="InterPro" id="IPR000719">
    <property type="entry name" value="Prot_kinase_dom"/>
</dbReference>
<dbReference type="SUPFAM" id="SSF81901">
    <property type="entry name" value="HCP-like"/>
    <property type="match status" value="2"/>
</dbReference>
<dbReference type="PANTHER" id="PTHR45011">
    <property type="entry name" value="DAP3-BINDING CELL DEATH ENHANCER 1"/>
    <property type="match status" value="1"/>
</dbReference>
<feature type="compositionally biased region" description="Low complexity" evidence="1">
    <location>
        <begin position="384"/>
        <end position="402"/>
    </location>
</feature>
<feature type="region of interest" description="Disordered" evidence="1">
    <location>
        <begin position="451"/>
        <end position="554"/>
    </location>
</feature>
<feature type="region of interest" description="Disordered" evidence="1">
    <location>
        <begin position="410"/>
        <end position="430"/>
    </location>
</feature>
<dbReference type="PROSITE" id="PS50011">
    <property type="entry name" value="PROTEIN_KINASE_DOM"/>
    <property type="match status" value="1"/>
</dbReference>
<reference evidence="3 4" key="1">
    <citation type="submission" date="2024-04" db="EMBL/GenBank/DDBJ databases">
        <title>Tritrichomonas musculus Genome.</title>
        <authorList>
            <person name="Alves-Ferreira E."/>
            <person name="Grigg M."/>
            <person name="Lorenzi H."/>
            <person name="Galac M."/>
        </authorList>
    </citation>
    <scope>NUCLEOTIDE SEQUENCE [LARGE SCALE GENOMIC DNA]</scope>
    <source>
        <strain evidence="3 4">EAF2021</strain>
    </source>
</reference>
<feature type="region of interest" description="Disordered" evidence="1">
    <location>
        <begin position="384"/>
        <end position="403"/>
    </location>
</feature>
<dbReference type="Proteomes" id="UP001470230">
    <property type="component" value="Unassembled WGS sequence"/>
</dbReference>
<feature type="compositionally biased region" description="Basic residues" evidence="1">
    <location>
        <begin position="473"/>
        <end position="484"/>
    </location>
</feature>
<dbReference type="SMART" id="SM00671">
    <property type="entry name" value="SEL1"/>
    <property type="match status" value="6"/>
</dbReference>
<keyword evidence="4" id="KW-1185">Reference proteome</keyword>
<dbReference type="PANTHER" id="PTHR45011:SF1">
    <property type="entry name" value="DAP3-BINDING CELL DEATH ENHANCER 1"/>
    <property type="match status" value="1"/>
</dbReference>
<proteinExistence type="predicted"/>
<protein>
    <recommendedName>
        <fullName evidence="2">Protein kinase domain-containing protein</fullName>
    </recommendedName>
</protein>
<dbReference type="InterPro" id="IPR052748">
    <property type="entry name" value="ISR_Activator"/>
</dbReference>
<dbReference type="Pfam" id="PF08238">
    <property type="entry name" value="Sel1"/>
    <property type="match status" value="5"/>
</dbReference>
<dbReference type="Gene3D" id="1.25.40.10">
    <property type="entry name" value="Tetratricopeptide repeat domain"/>
    <property type="match status" value="2"/>
</dbReference>
<feature type="compositionally biased region" description="Basic and acidic residues" evidence="1">
    <location>
        <begin position="302"/>
        <end position="315"/>
    </location>
</feature>
<organism evidence="3 4">
    <name type="scientific">Tritrichomonas musculus</name>
    <dbReference type="NCBI Taxonomy" id="1915356"/>
    <lineage>
        <taxon>Eukaryota</taxon>
        <taxon>Metamonada</taxon>
        <taxon>Parabasalia</taxon>
        <taxon>Tritrichomonadida</taxon>
        <taxon>Tritrichomonadidae</taxon>
        <taxon>Tritrichomonas</taxon>
    </lineage>
</organism>
<sequence>MNIFADLSQYNIEKKIRTTDFSRTMLVSDKNTGQSKVMKTIFFVLNDESKQKRFTADFYKLMSLNFPTLLPYRNFSFDIKSNFNPSLILDYYKNGSLYDCCKLLTSTQKMIVLVGIVEGMRYLHCNNQYHGCLEPGNIIIDDNFHPLICSYGLADLSEKLNFDVFRSPFAFPNLINASDYDIRYYLKEDEEYQMKKADDVFAFAMLLYFVLTNETPLQRTCTNSQRRIEMFIRGFRPQLPNWVPSELVKLEYECWQPDAKKRPTFKEISHRLRTCNSILPPGIDISQVSSYLDSIGNPEEKKVIQSQHEHQEQNADKNINTNPGQNEKINNNLIQNPIEVESTDNARIIIDNLPDDQNMIQADSNDNGQIQNNFINDANIQTVDSNSSQDLNSNDASQNNNLKPRRIFLKFPDNPDNPEALQNPENTVINNASTPQKLSIDFSSSSEEFVNFSEKDNSESSEFINSDTETKSKSKSKSSKKKQKSPNQPKTKSKSKAKSKTKSKQNIFSNSDSDSYFGSDFDSDSNTNSQTEEEPNKITENIKQTSPEMHENLKKQTKEGKYLIRNNGDVSQAVLMIRYAAEANYRGAILAYGKLFECGVGVGQDLKQAAFYYRRASAMGSNNAKAAYARFAMKGLGGVEHNWQAGFNLLEKAATAQFQKWQKLPNLKLPNENKNKKKLNKEGEMTTKQNEVFNSKTEAIYQYGKILRKKSKDENDPDLLNEALKFIQAAAEKDHNIKAMNLYGEILLELGKTKLYPKAAKFFKIAADEGNSKAQYNYGNCRKEGIGIAENSAEAVRYFKMSADQQNANGLNEYGNALQEGIGIERNVMKAKECIKLAADLGNTDAQFNYVMMLQLGVGIDMDNPLDKERADQEILEYLKKASDADYPEAIIMYSRMITKDLDKLSQNEKYNRLKSAKFYLKRILEISHDEGICAEAQAILDEVKRMIHK</sequence>